<evidence type="ECO:0000256" key="1">
    <source>
        <dbReference type="SAM" id="MobiDB-lite"/>
    </source>
</evidence>
<keyword evidence="2" id="KW-0812">Transmembrane</keyword>
<dbReference type="PANTHER" id="PTHR34929">
    <property type="entry name" value="ZGC:153157"/>
    <property type="match status" value="1"/>
</dbReference>
<keyword evidence="2" id="KW-1133">Transmembrane helix</keyword>
<gene>
    <name evidence="3" type="ORF">E2C01_098523</name>
</gene>
<reference evidence="3 4" key="1">
    <citation type="submission" date="2019-05" db="EMBL/GenBank/DDBJ databases">
        <title>Another draft genome of Portunus trituberculatus and its Hox gene families provides insights of decapod evolution.</title>
        <authorList>
            <person name="Jeong J.-H."/>
            <person name="Song I."/>
            <person name="Kim S."/>
            <person name="Choi T."/>
            <person name="Kim D."/>
            <person name="Ryu S."/>
            <person name="Kim W."/>
        </authorList>
    </citation>
    <scope>NUCLEOTIDE SEQUENCE [LARGE SCALE GENOMIC DNA]</scope>
    <source>
        <tissue evidence="3">Muscle</tissue>
    </source>
</reference>
<evidence type="ECO:0000256" key="2">
    <source>
        <dbReference type="SAM" id="Phobius"/>
    </source>
</evidence>
<sequence>MTQKEEEEGVEGVYKLDNRMKSGQSASGRWAGRLNITDEERTSKMGEEPAKGNKPAVEPKADSSAFTKKIIKLMTVAAYMSGVSGAGVLLSLYYILFWDPRITGVRPPGYLKSGARLGLPEAQAQVMPIPEAYNGKNPIPFPHKMSRQFMEAYLSNYTEGGCVVS</sequence>
<feature type="transmembrane region" description="Helical" evidence="2">
    <location>
        <begin position="76"/>
        <end position="98"/>
    </location>
</feature>
<feature type="compositionally biased region" description="Basic and acidic residues" evidence="1">
    <location>
        <begin position="36"/>
        <end position="60"/>
    </location>
</feature>
<feature type="compositionally biased region" description="Acidic residues" evidence="1">
    <location>
        <begin position="1"/>
        <end position="10"/>
    </location>
</feature>
<evidence type="ECO:0000313" key="4">
    <source>
        <dbReference type="Proteomes" id="UP000324222"/>
    </source>
</evidence>
<keyword evidence="4" id="KW-1185">Reference proteome</keyword>
<keyword evidence="2" id="KW-0472">Membrane</keyword>
<protein>
    <submittedName>
        <fullName evidence="3">Uncharacterized protein</fullName>
    </submittedName>
</protein>
<name>A0A5B7K8H1_PORTR</name>
<dbReference type="Pfam" id="PF15018">
    <property type="entry name" value="InaF-motif"/>
    <property type="match status" value="1"/>
</dbReference>
<dbReference type="AlphaFoldDB" id="A0A5B7K8H1"/>
<feature type="region of interest" description="Disordered" evidence="1">
    <location>
        <begin position="1"/>
        <end position="60"/>
    </location>
</feature>
<organism evidence="3 4">
    <name type="scientific">Portunus trituberculatus</name>
    <name type="common">Swimming crab</name>
    <name type="synonym">Neptunus trituberculatus</name>
    <dbReference type="NCBI Taxonomy" id="210409"/>
    <lineage>
        <taxon>Eukaryota</taxon>
        <taxon>Metazoa</taxon>
        <taxon>Ecdysozoa</taxon>
        <taxon>Arthropoda</taxon>
        <taxon>Crustacea</taxon>
        <taxon>Multicrustacea</taxon>
        <taxon>Malacostraca</taxon>
        <taxon>Eumalacostraca</taxon>
        <taxon>Eucarida</taxon>
        <taxon>Decapoda</taxon>
        <taxon>Pleocyemata</taxon>
        <taxon>Brachyura</taxon>
        <taxon>Eubrachyura</taxon>
        <taxon>Portunoidea</taxon>
        <taxon>Portunidae</taxon>
        <taxon>Portuninae</taxon>
        <taxon>Portunus</taxon>
    </lineage>
</organism>
<accession>A0A5B7K8H1</accession>
<dbReference type="Proteomes" id="UP000324222">
    <property type="component" value="Unassembled WGS sequence"/>
</dbReference>
<comment type="caution">
    <text evidence="3">The sequence shown here is derived from an EMBL/GenBank/DDBJ whole genome shotgun (WGS) entry which is preliminary data.</text>
</comment>
<dbReference type="OrthoDB" id="8113027at2759"/>
<dbReference type="EMBL" id="VSRR010133742">
    <property type="protein sequence ID" value="MPD02914.1"/>
    <property type="molecule type" value="Genomic_DNA"/>
</dbReference>
<evidence type="ECO:0000313" key="3">
    <source>
        <dbReference type="EMBL" id="MPD02914.1"/>
    </source>
</evidence>
<dbReference type="InterPro" id="IPR029162">
    <property type="entry name" value="InaF-motif"/>
</dbReference>
<proteinExistence type="predicted"/>
<dbReference type="PANTHER" id="PTHR34929:SF1">
    <property type="entry name" value="INAF MOTIF CONTAINING 2"/>
    <property type="match status" value="1"/>
</dbReference>